<feature type="transmembrane region" description="Helical" evidence="6">
    <location>
        <begin position="64"/>
        <end position="87"/>
    </location>
</feature>
<sequence>MTGKLANPGPLGLAGFAFTTWMLSMINAGWFNAHAMGMIIALAMAFGGTAQMVAGILEYPRGNTFGTVAFFSYGAFWWSFALFAHYFSAQVPAAFVGWYLFMWGVFTFYMWIATFRANRALQLVFLFLWITFIVLAIGTWTTVGITEIGGYLGMITAILAFYASAADVINPAFGRDVLPLHAYNASPNPTKPRRNAG</sequence>
<keyword evidence="5 6" id="KW-0472">Membrane</keyword>
<evidence type="ECO:0000313" key="8">
    <source>
        <dbReference type="Proteomes" id="UP000325292"/>
    </source>
</evidence>
<comment type="similarity">
    <text evidence="2">Belongs to the acetate uptake transporter (AceTr) (TC 2.A.96) family.</text>
</comment>
<comment type="subcellular location">
    <subcellularLocation>
        <location evidence="1">Membrane</location>
        <topology evidence="1">Multi-pass membrane protein</topology>
    </subcellularLocation>
</comment>
<gene>
    <name evidence="7" type="ORF">BXT84_06100</name>
</gene>
<evidence type="ECO:0000256" key="4">
    <source>
        <dbReference type="ARBA" id="ARBA00022989"/>
    </source>
</evidence>
<feature type="transmembrane region" description="Helical" evidence="6">
    <location>
        <begin position="148"/>
        <end position="169"/>
    </location>
</feature>
<evidence type="ECO:0000256" key="1">
    <source>
        <dbReference type="ARBA" id="ARBA00004141"/>
    </source>
</evidence>
<protein>
    <submittedName>
        <fullName evidence="7">Transcriptional regulator</fullName>
    </submittedName>
</protein>
<keyword evidence="3 6" id="KW-0812">Transmembrane</keyword>
<dbReference type="Proteomes" id="UP000325292">
    <property type="component" value="Chromosome"/>
</dbReference>
<dbReference type="Pfam" id="PF01184">
    <property type="entry name" value="Gpr1_Fun34_YaaH"/>
    <property type="match status" value="1"/>
</dbReference>
<dbReference type="EMBL" id="CP019454">
    <property type="protein sequence ID" value="AUW93566.1"/>
    <property type="molecule type" value="Genomic_DNA"/>
</dbReference>
<keyword evidence="4 6" id="KW-1133">Transmembrane helix</keyword>
<reference evidence="7 8" key="1">
    <citation type="journal article" date="2019" name="Sci. Rep.">
        <title>Sulfobacillus thermotolerans: new insights into resistance and metabolic capacities of acidophilic chemolithotrophs.</title>
        <authorList>
            <person name="Panyushkina A.E."/>
            <person name="Babenko V.V."/>
            <person name="Nikitina A.S."/>
            <person name="Selezneva O.V."/>
            <person name="Tsaplina I.A."/>
            <person name="Letarova M.A."/>
            <person name="Kostryukova E.S."/>
            <person name="Letarov A.V."/>
        </authorList>
    </citation>
    <scope>NUCLEOTIDE SEQUENCE [LARGE SCALE GENOMIC DNA]</scope>
    <source>
        <strain evidence="7 8">Kr1</strain>
    </source>
</reference>
<dbReference type="PANTHER" id="PTHR30178">
    <property type="entry name" value="INNER MEMBRANE PROTEIN YAAH"/>
    <property type="match status" value="1"/>
</dbReference>
<keyword evidence="8" id="KW-1185">Reference proteome</keyword>
<evidence type="ECO:0000256" key="2">
    <source>
        <dbReference type="ARBA" id="ARBA00005587"/>
    </source>
</evidence>
<dbReference type="InterPro" id="IPR047623">
    <property type="entry name" value="SatP"/>
</dbReference>
<evidence type="ECO:0000256" key="6">
    <source>
        <dbReference type="SAM" id="Phobius"/>
    </source>
</evidence>
<dbReference type="InterPro" id="IPR000791">
    <property type="entry name" value="Gpr1/Fun34/SatP-like"/>
</dbReference>
<feature type="transmembrane region" description="Helical" evidence="6">
    <location>
        <begin position="123"/>
        <end position="142"/>
    </location>
</feature>
<evidence type="ECO:0000313" key="7">
    <source>
        <dbReference type="EMBL" id="AUW93566.1"/>
    </source>
</evidence>
<evidence type="ECO:0000256" key="3">
    <source>
        <dbReference type="ARBA" id="ARBA00022692"/>
    </source>
</evidence>
<feature type="transmembrane region" description="Helical" evidence="6">
    <location>
        <begin position="12"/>
        <end position="31"/>
    </location>
</feature>
<organism evidence="7 8">
    <name type="scientific">Sulfobacillus thermotolerans</name>
    <dbReference type="NCBI Taxonomy" id="338644"/>
    <lineage>
        <taxon>Bacteria</taxon>
        <taxon>Bacillati</taxon>
        <taxon>Bacillota</taxon>
        <taxon>Clostridia</taxon>
        <taxon>Eubacteriales</taxon>
        <taxon>Clostridiales Family XVII. Incertae Sedis</taxon>
        <taxon>Sulfobacillus</taxon>
    </lineage>
</organism>
<feature type="transmembrane region" description="Helical" evidence="6">
    <location>
        <begin position="37"/>
        <end position="57"/>
    </location>
</feature>
<dbReference type="NCBIfam" id="NF038013">
    <property type="entry name" value="AceTr_1"/>
    <property type="match status" value="1"/>
</dbReference>
<feature type="transmembrane region" description="Helical" evidence="6">
    <location>
        <begin position="93"/>
        <end position="111"/>
    </location>
</feature>
<proteinExistence type="inferred from homology"/>
<evidence type="ECO:0000256" key="5">
    <source>
        <dbReference type="ARBA" id="ARBA00023136"/>
    </source>
</evidence>
<name>A0ABM6RQ74_9FIRM</name>
<dbReference type="PANTHER" id="PTHR30178:SF3">
    <property type="entry name" value="SUCCINATE-ACETATE_PROTON SYMPORTER SATP"/>
    <property type="match status" value="1"/>
</dbReference>
<accession>A0ABM6RQ74</accession>